<dbReference type="InterPro" id="IPR011701">
    <property type="entry name" value="MFS"/>
</dbReference>
<sequence>MYTLLLLLIYMAFISLGLPDSLLGSAWPIMHEAFSVPLSYAGLVTMIISAGTICSSLMSERLTKKFGTQIVTVCSVLLTAAALFGFSTSSAFYMLCLWAIPYGLGAGAIDVALNNYVALHYSSKHMSWLHCFWGVGTIISPYIMSYALTTSSWQNGYRMVSFLQMGITMILFVTLPVWKVNKTAEQQEEQHEVIGIRGAVKIKGVPQLLLGFFSYCALESTLILWSSSYLVGAKGISAERAAAYAALFCSGITLGRFLAGFVTEKLGDHKMIRLGTTILLAGCAAVLLPIPSDTAALAGLVVMGIGCAPVYPSIIHATPANFGEKNSQAIIGIQMASAYVGSTFMPPVFGLIANHISITLLPVYVLIFIVLMFFMVEKTFRLVR</sequence>
<dbReference type="SUPFAM" id="SSF103473">
    <property type="entry name" value="MFS general substrate transporter"/>
    <property type="match status" value="1"/>
</dbReference>
<feature type="domain" description="Major facilitator superfamily (MFS) profile" evidence="8">
    <location>
        <begin position="5"/>
        <end position="380"/>
    </location>
</feature>
<evidence type="ECO:0000259" key="8">
    <source>
        <dbReference type="PROSITE" id="PS50850"/>
    </source>
</evidence>
<evidence type="ECO:0000256" key="6">
    <source>
        <dbReference type="ARBA" id="ARBA00023136"/>
    </source>
</evidence>
<feature type="transmembrane region" description="Helical" evidence="7">
    <location>
        <begin position="329"/>
        <end position="349"/>
    </location>
</feature>
<dbReference type="AlphaFoldDB" id="A0A173R1B3"/>
<feature type="transmembrane region" description="Helical" evidence="7">
    <location>
        <begin position="355"/>
        <end position="376"/>
    </location>
</feature>
<feature type="transmembrane region" description="Helical" evidence="7">
    <location>
        <begin position="296"/>
        <end position="317"/>
    </location>
</feature>
<evidence type="ECO:0000256" key="3">
    <source>
        <dbReference type="ARBA" id="ARBA00022448"/>
    </source>
</evidence>
<accession>A0A173R1B3</accession>
<comment type="subcellular location">
    <subcellularLocation>
        <location evidence="1">Cell membrane</location>
        <topology evidence="1">Multi-pass membrane protein</topology>
    </subcellularLocation>
</comment>
<dbReference type="PROSITE" id="PS50850">
    <property type="entry name" value="MFS"/>
    <property type="match status" value="1"/>
</dbReference>
<evidence type="ECO:0000256" key="4">
    <source>
        <dbReference type="ARBA" id="ARBA00022692"/>
    </source>
</evidence>
<organism evidence="9 10">
    <name type="scientific">Roseburia intestinalis</name>
    <dbReference type="NCBI Taxonomy" id="166486"/>
    <lineage>
        <taxon>Bacteria</taxon>
        <taxon>Bacillati</taxon>
        <taxon>Bacillota</taxon>
        <taxon>Clostridia</taxon>
        <taxon>Lachnospirales</taxon>
        <taxon>Lachnospiraceae</taxon>
        <taxon>Roseburia</taxon>
    </lineage>
</organism>
<feature type="transmembrane region" description="Helical" evidence="7">
    <location>
        <begin position="241"/>
        <end position="259"/>
    </location>
</feature>
<evidence type="ECO:0000313" key="10">
    <source>
        <dbReference type="Proteomes" id="UP000095350"/>
    </source>
</evidence>
<feature type="transmembrane region" description="Helical" evidence="7">
    <location>
        <begin position="156"/>
        <end position="178"/>
    </location>
</feature>
<dbReference type="Gene3D" id="1.20.1250.20">
    <property type="entry name" value="MFS general substrate transporter like domains"/>
    <property type="match status" value="1"/>
</dbReference>
<protein>
    <submittedName>
        <fullName evidence="9">Putative MFS family transporter protein</fullName>
    </submittedName>
</protein>
<feature type="transmembrane region" description="Helical" evidence="7">
    <location>
        <begin position="208"/>
        <end position="229"/>
    </location>
</feature>
<dbReference type="STRING" id="166486.ERS852572_00115"/>
<evidence type="ECO:0000256" key="7">
    <source>
        <dbReference type="SAM" id="Phobius"/>
    </source>
</evidence>
<dbReference type="InterPro" id="IPR051788">
    <property type="entry name" value="MFS_Transporter"/>
</dbReference>
<comment type="similarity">
    <text evidence="2">Belongs to the major facilitator superfamily.</text>
</comment>
<dbReference type="GO" id="GO:0005886">
    <property type="term" value="C:plasma membrane"/>
    <property type="evidence" value="ECO:0007669"/>
    <property type="project" value="UniProtKB-SubCell"/>
</dbReference>
<dbReference type="RefSeq" id="WP_015560278.1">
    <property type="nucleotide sequence ID" value="NZ_CABIYH010000001.1"/>
</dbReference>
<evidence type="ECO:0000313" key="9">
    <source>
        <dbReference type="EMBL" id="CUM71673.1"/>
    </source>
</evidence>
<keyword evidence="6 7" id="KW-0472">Membrane</keyword>
<dbReference type="InterPro" id="IPR036259">
    <property type="entry name" value="MFS_trans_sf"/>
</dbReference>
<feature type="transmembrane region" description="Helical" evidence="7">
    <location>
        <begin position="271"/>
        <end position="290"/>
    </location>
</feature>
<evidence type="ECO:0000256" key="2">
    <source>
        <dbReference type="ARBA" id="ARBA00008335"/>
    </source>
</evidence>
<feature type="transmembrane region" description="Helical" evidence="7">
    <location>
        <begin position="125"/>
        <end position="144"/>
    </location>
</feature>
<dbReference type="InterPro" id="IPR020846">
    <property type="entry name" value="MFS_dom"/>
</dbReference>
<proteinExistence type="inferred from homology"/>
<evidence type="ECO:0000256" key="1">
    <source>
        <dbReference type="ARBA" id="ARBA00004651"/>
    </source>
</evidence>
<gene>
    <name evidence="9" type="ORF">ERS852572_00115</name>
</gene>
<feature type="transmembrane region" description="Helical" evidence="7">
    <location>
        <begin position="34"/>
        <end position="54"/>
    </location>
</feature>
<feature type="transmembrane region" description="Helical" evidence="7">
    <location>
        <begin position="66"/>
        <end position="86"/>
    </location>
</feature>
<dbReference type="Proteomes" id="UP000095350">
    <property type="component" value="Unassembled WGS sequence"/>
</dbReference>
<dbReference type="EMBL" id="CYXZ01000001">
    <property type="protein sequence ID" value="CUM71673.1"/>
    <property type="molecule type" value="Genomic_DNA"/>
</dbReference>
<evidence type="ECO:0000256" key="5">
    <source>
        <dbReference type="ARBA" id="ARBA00022989"/>
    </source>
</evidence>
<dbReference type="GO" id="GO:0022857">
    <property type="term" value="F:transmembrane transporter activity"/>
    <property type="evidence" value="ECO:0007669"/>
    <property type="project" value="InterPro"/>
</dbReference>
<dbReference type="PaxDb" id="166486-ERS852572_00115"/>
<dbReference type="PANTHER" id="PTHR23514:SF3">
    <property type="entry name" value="BYPASS OF STOP CODON PROTEIN 6"/>
    <property type="match status" value="1"/>
</dbReference>
<keyword evidence="4 7" id="KW-0812">Transmembrane</keyword>
<feature type="transmembrane region" description="Helical" evidence="7">
    <location>
        <begin position="92"/>
        <end position="113"/>
    </location>
</feature>
<dbReference type="Pfam" id="PF07690">
    <property type="entry name" value="MFS_1"/>
    <property type="match status" value="1"/>
</dbReference>
<reference evidence="9 10" key="1">
    <citation type="submission" date="2015-09" db="EMBL/GenBank/DDBJ databases">
        <authorList>
            <consortium name="Pathogen Informatics"/>
        </authorList>
    </citation>
    <scope>NUCLEOTIDE SEQUENCE [LARGE SCALE GENOMIC DNA]</scope>
    <source>
        <strain evidence="9 10">2789STDY5834960</strain>
    </source>
</reference>
<keyword evidence="3" id="KW-0813">Transport</keyword>
<dbReference type="PANTHER" id="PTHR23514">
    <property type="entry name" value="BYPASS OF STOP CODON PROTEIN 6"/>
    <property type="match status" value="1"/>
</dbReference>
<name>A0A173R1B3_9FIRM</name>
<keyword evidence="5 7" id="KW-1133">Transmembrane helix</keyword>